<dbReference type="InterPro" id="IPR000843">
    <property type="entry name" value="HTH_LacI"/>
</dbReference>
<evidence type="ECO:0000256" key="3">
    <source>
        <dbReference type="ARBA" id="ARBA00023163"/>
    </source>
</evidence>
<protein>
    <submittedName>
        <fullName evidence="5">LacI family transcriptional regulator</fullName>
    </submittedName>
</protein>
<accession>A0A511DMR9</accession>
<keyword evidence="3" id="KW-0804">Transcription</keyword>
<dbReference type="PROSITE" id="PS50932">
    <property type="entry name" value="HTH_LACI_2"/>
    <property type="match status" value="1"/>
</dbReference>
<dbReference type="InterPro" id="IPR010982">
    <property type="entry name" value="Lambda_DNA-bd_dom_sf"/>
</dbReference>
<feature type="domain" description="HTH lacI-type" evidence="4">
    <location>
        <begin position="12"/>
        <end position="71"/>
    </location>
</feature>
<dbReference type="Pfam" id="PF00356">
    <property type="entry name" value="LacI"/>
    <property type="match status" value="1"/>
</dbReference>
<dbReference type="Gene3D" id="3.40.50.2300">
    <property type="match status" value="2"/>
</dbReference>
<evidence type="ECO:0000256" key="1">
    <source>
        <dbReference type="ARBA" id="ARBA00023015"/>
    </source>
</evidence>
<organism evidence="5 6">
    <name type="scientific">Pseudonocardia sulfidoxydans NBRC 16205</name>
    <dbReference type="NCBI Taxonomy" id="1223511"/>
    <lineage>
        <taxon>Bacteria</taxon>
        <taxon>Bacillati</taxon>
        <taxon>Actinomycetota</taxon>
        <taxon>Actinomycetes</taxon>
        <taxon>Pseudonocardiales</taxon>
        <taxon>Pseudonocardiaceae</taxon>
        <taxon>Pseudonocardia</taxon>
    </lineage>
</organism>
<dbReference type="CDD" id="cd01392">
    <property type="entry name" value="HTH_LacI"/>
    <property type="match status" value="1"/>
</dbReference>
<dbReference type="EMBL" id="BJVJ01000057">
    <property type="protein sequence ID" value="GEL25553.1"/>
    <property type="molecule type" value="Genomic_DNA"/>
</dbReference>
<sequence length="350" mass="36623">MSLPHLDRSGRPTLRTVAELAGVHVSTVSRALSDSPSANERSGSQRTIARIREIAAEVGFERNPHGSGLRTSRSSLLGVLVPRLSDVVLATIYEGIEDSARARGYQTFVVNGRDEPAIRRERLQMLLARRVDGIVLGDAHGDADELAATLAERGTPFVLTNRHSAAHVSVTCDDLLGGRLAAEHLLDLGHTALAVVAGEPYASTGRDRTAGFLQVCAERGVEVPPERIVHAQFDVDGGRGAAGALLASPAPPTGMFVVNDFAAIGAMGAARAAGLTVGTDVAIVGYNDIPLASQLPVPLTSVASPMHEMGVRAAETLIAAIDGRPVESLRLPPTLSVRESSTGVLEPTTL</sequence>
<dbReference type="PANTHER" id="PTHR30146">
    <property type="entry name" value="LACI-RELATED TRANSCRIPTIONAL REPRESSOR"/>
    <property type="match status" value="1"/>
</dbReference>
<dbReference type="GO" id="GO:0000976">
    <property type="term" value="F:transcription cis-regulatory region binding"/>
    <property type="evidence" value="ECO:0007669"/>
    <property type="project" value="TreeGrafter"/>
</dbReference>
<keyword evidence="6" id="KW-1185">Reference proteome</keyword>
<dbReference type="Gene3D" id="1.10.260.40">
    <property type="entry name" value="lambda repressor-like DNA-binding domains"/>
    <property type="match status" value="1"/>
</dbReference>
<reference evidence="5 6" key="1">
    <citation type="submission" date="2019-07" db="EMBL/GenBank/DDBJ databases">
        <title>Whole genome shotgun sequence of Pseudonocardia sulfidoxydans NBRC 16205.</title>
        <authorList>
            <person name="Hosoyama A."/>
            <person name="Uohara A."/>
            <person name="Ohji S."/>
            <person name="Ichikawa N."/>
        </authorList>
    </citation>
    <scope>NUCLEOTIDE SEQUENCE [LARGE SCALE GENOMIC DNA]</scope>
    <source>
        <strain evidence="5 6">NBRC 16205</strain>
    </source>
</reference>
<evidence type="ECO:0000313" key="5">
    <source>
        <dbReference type="EMBL" id="GEL25553.1"/>
    </source>
</evidence>
<dbReference type="Proteomes" id="UP000321685">
    <property type="component" value="Unassembled WGS sequence"/>
</dbReference>
<evidence type="ECO:0000313" key="6">
    <source>
        <dbReference type="Proteomes" id="UP000321685"/>
    </source>
</evidence>
<proteinExistence type="predicted"/>
<dbReference type="GO" id="GO:0003700">
    <property type="term" value="F:DNA-binding transcription factor activity"/>
    <property type="evidence" value="ECO:0007669"/>
    <property type="project" value="TreeGrafter"/>
</dbReference>
<dbReference type="CDD" id="cd06285">
    <property type="entry name" value="PBP1_LacI-like"/>
    <property type="match status" value="1"/>
</dbReference>
<dbReference type="Pfam" id="PF13377">
    <property type="entry name" value="Peripla_BP_3"/>
    <property type="match status" value="1"/>
</dbReference>
<keyword evidence="1" id="KW-0805">Transcription regulation</keyword>
<dbReference type="SUPFAM" id="SSF47413">
    <property type="entry name" value="lambda repressor-like DNA-binding domains"/>
    <property type="match status" value="1"/>
</dbReference>
<dbReference type="AlphaFoldDB" id="A0A511DMR9"/>
<evidence type="ECO:0000259" key="4">
    <source>
        <dbReference type="PROSITE" id="PS50932"/>
    </source>
</evidence>
<comment type="caution">
    <text evidence="5">The sequence shown here is derived from an EMBL/GenBank/DDBJ whole genome shotgun (WGS) entry which is preliminary data.</text>
</comment>
<dbReference type="SUPFAM" id="SSF53822">
    <property type="entry name" value="Periplasmic binding protein-like I"/>
    <property type="match status" value="1"/>
</dbReference>
<evidence type="ECO:0000256" key="2">
    <source>
        <dbReference type="ARBA" id="ARBA00023125"/>
    </source>
</evidence>
<dbReference type="PANTHER" id="PTHR30146:SF109">
    <property type="entry name" value="HTH-TYPE TRANSCRIPTIONAL REGULATOR GALS"/>
    <property type="match status" value="1"/>
</dbReference>
<dbReference type="InterPro" id="IPR028082">
    <property type="entry name" value="Peripla_BP_I"/>
</dbReference>
<dbReference type="InterPro" id="IPR046335">
    <property type="entry name" value="LacI/GalR-like_sensor"/>
</dbReference>
<gene>
    <name evidence="5" type="ORF">PSU4_45070</name>
</gene>
<keyword evidence="2" id="KW-0238">DNA-binding</keyword>
<dbReference type="RefSeq" id="WP_186817123.1">
    <property type="nucleotide sequence ID" value="NZ_BJVJ01000057.1"/>
</dbReference>
<dbReference type="SMART" id="SM00354">
    <property type="entry name" value="HTH_LACI"/>
    <property type="match status" value="1"/>
</dbReference>
<name>A0A511DMR9_9PSEU</name>